<dbReference type="RefSeq" id="WP_208344486.1">
    <property type="nucleotide sequence ID" value="NZ_CAWQFN010000507.1"/>
</dbReference>
<keyword evidence="2" id="KW-1185">Reference proteome</keyword>
<name>A0AAP5IHI0_9CYAN</name>
<comment type="caution">
    <text evidence="1">The sequence shown here is derived from an EMBL/GenBank/DDBJ whole genome shotgun (WGS) entry which is preliminary data.</text>
</comment>
<accession>A0AAP5IHI0</accession>
<protein>
    <submittedName>
        <fullName evidence="1">Antirestriction protein ArdA</fullName>
    </submittedName>
</protein>
<evidence type="ECO:0000313" key="2">
    <source>
        <dbReference type="Proteomes" id="UP000667802"/>
    </source>
</evidence>
<dbReference type="InterPro" id="IPR009899">
    <property type="entry name" value="ArdA"/>
</dbReference>
<dbReference type="Pfam" id="PF07275">
    <property type="entry name" value="ArdA"/>
    <property type="match status" value="1"/>
</dbReference>
<dbReference type="InterPro" id="IPR041895">
    <property type="entry name" value="ArdA_dom1"/>
</dbReference>
<organism evidence="1 2">
    <name type="scientific">Aetokthonos hydrillicola Thurmond2011</name>
    <dbReference type="NCBI Taxonomy" id="2712845"/>
    <lineage>
        <taxon>Bacteria</taxon>
        <taxon>Bacillati</taxon>
        <taxon>Cyanobacteriota</taxon>
        <taxon>Cyanophyceae</taxon>
        <taxon>Nostocales</taxon>
        <taxon>Hapalosiphonaceae</taxon>
        <taxon>Aetokthonos</taxon>
    </lineage>
</organism>
<reference evidence="2" key="1">
    <citation type="journal article" date="2021" name="Science">
        <title>Hunting the eagle killer: A cyanobacterial neurotoxin causes vacuolar myelinopathy.</title>
        <authorList>
            <person name="Breinlinger S."/>
            <person name="Phillips T.J."/>
            <person name="Haram B.N."/>
            <person name="Mares J."/>
            <person name="Martinez Yerena J.A."/>
            <person name="Hrouzek P."/>
            <person name="Sobotka R."/>
            <person name="Henderson W.M."/>
            <person name="Schmieder P."/>
            <person name="Williams S.M."/>
            <person name="Lauderdale J.D."/>
            <person name="Wilde H.D."/>
            <person name="Gerrin W."/>
            <person name="Kust A."/>
            <person name="Washington J.W."/>
            <person name="Wagner C."/>
            <person name="Geier B."/>
            <person name="Liebeke M."/>
            <person name="Enke H."/>
            <person name="Niedermeyer T.H.J."/>
            <person name="Wilde S.B."/>
        </authorList>
    </citation>
    <scope>NUCLEOTIDE SEQUENCE [LARGE SCALE GENOMIC DNA]</scope>
    <source>
        <strain evidence="2">Thurmond2011</strain>
    </source>
</reference>
<sequence>MQLVFSTEKDALSVAEQLYDAQQIGKILIVENIDLRALELAVGLAQVNFPSFNFPIVSNLKCRLPFPKHERECTDKNTPKIYVACLSAYNNGHLHGLWIDATQEPEEIEDDIKWMLSWSPVVDDEPCEEWAIHDYENWMEIKINEYEDINKVSELANLVQKHGKPFVLYRNYYGNDATVEDFEEYYIGVYESEEDFVYQQWDESGQLKELEKLKISSIYINWKAIAHDWFIDSYFSIEASYQEVYVFIRH</sequence>
<proteinExistence type="predicted"/>
<dbReference type="EMBL" id="JAALHA020000032">
    <property type="protein sequence ID" value="MDR9900283.1"/>
    <property type="molecule type" value="Genomic_DNA"/>
</dbReference>
<dbReference type="AlphaFoldDB" id="A0AAP5IHI0"/>
<dbReference type="Gene3D" id="3.10.20.480">
    <property type="entry name" value="Antirestriction protein ArdA, domain 1"/>
    <property type="match status" value="1"/>
</dbReference>
<evidence type="ECO:0000313" key="1">
    <source>
        <dbReference type="EMBL" id="MDR9900283.1"/>
    </source>
</evidence>
<dbReference type="Proteomes" id="UP000667802">
    <property type="component" value="Unassembled WGS sequence"/>
</dbReference>
<gene>
    <name evidence="1" type="ORF">G7B40_037900</name>
</gene>